<sequence length="749" mass="84723">MSRLVQCVPRTGRARLLRARPPRRRLPFVSFPFPPLGAAGSRPASFQRPVPCPNDASVRRTRHWMSTLVDEATAAHERVTWPSNLAKRVERRIVTFPRNLEVKQLVVEAGMNPLEWERASSRFRTSFLEEPATYFKDQTELEAFGKDLDHVKRSSSFIFYPYFLDYAKTHQYLRSRDVDARMVSLQQLTDLRLPHQLYPFAAAMQRKIIYHVGPTNSGKTYQALARLKQAGDDGGIYCGPLRLLALEIFDRLNADGVYTSLVTGQEKKVVPYATHVACTVEMANIARPWDVAVIDEIQLIGDPQRGWAWTRAFFGLQAKELHICGSSDAVHLIEKFAATTGDTFELRSYERRSPLRVSTRPLRSLRHVEPGDCVVAFSRRAIFELKRSIEMATGAKCCIIYGQLPPETRSQQARLFNARDNDYNILVASDAIGMGLNLNIKRVVFATVEKYSGQRGGMVTISPSLVKQIAGRAGRSNSAFASGEATCLTHADLNYVRTAYEEACVPLPSAGLFPSSEQMEDFASQFPGVSDLADLVDKYVMLARLDGDYFMCNAEDMKDAATLLRETHLALSDRFTFCMSPVNLRSALARRVFLDYARAHAVGERVKLDIYLPKYPPRTPDALGDVEVKAKIIDLYLWLSYRFEATFVERELALELKTRVLELVEQGLINTTYHRQERKTRWTSGAANGLVRGEKRTSGPKRQPWRSDTSGRPHEAKREARQSVEDETKSHETETSHGVRAWMARLFGR</sequence>
<evidence type="ECO:0000313" key="1">
    <source>
        <dbReference type="EMBL" id="KAI9910882.1"/>
    </source>
</evidence>
<protein>
    <submittedName>
        <fullName evidence="1">Uncharacterized protein</fullName>
    </submittedName>
</protein>
<gene>
    <name evidence="1" type="ORF">PsorP6_010482</name>
</gene>
<dbReference type="Proteomes" id="UP001163321">
    <property type="component" value="Chromosome 6"/>
</dbReference>
<accession>A0ACC0VWJ6</accession>
<comment type="caution">
    <text evidence="1">The sequence shown here is derived from an EMBL/GenBank/DDBJ whole genome shotgun (WGS) entry which is preliminary data.</text>
</comment>
<keyword evidence="2" id="KW-1185">Reference proteome</keyword>
<reference evidence="1 2" key="1">
    <citation type="journal article" date="2022" name="bioRxiv">
        <title>The genome of the oomycete Peronosclerospora sorghi, a cosmopolitan pathogen of maize and sorghum, is inflated with dispersed pseudogenes.</title>
        <authorList>
            <person name="Fletcher K."/>
            <person name="Martin F."/>
            <person name="Isakeit T."/>
            <person name="Cavanaugh K."/>
            <person name="Magill C."/>
            <person name="Michelmore R."/>
        </authorList>
    </citation>
    <scope>NUCLEOTIDE SEQUENCE [LARGE SCALE GENOMIC DNA]</scope>
    <source>
        <strain evidence="1">P6</strain>
    </source>
</reference>
<dbReference type="EMBL" id="CM047585">
    <property type="protein sequence ID" value="KAI9910882.1"/>
    <property type="molecule type" value="Genomic_DNA"/>
</dbReference>
<evidence type="ECO:0000313" key="2">
    <source>
        <dbReference type="Proteomes" id="UP001163321"/>
    </source>
</evidence>
<name>A0ACC0VWJ6_9STRA</name>
<proteinExistence type="predicted"/>
<organism evidence="1 2">
    <name type="scientific">Peronosclerospora sorghi</name>
    <dbReference type="NCBI Taxonomy" id="230839"/>
    <lineage>
        <taxon>Eukaryota</taxon>
        <taxon>Sar</taxon>
        <taxon>Stramenopiles</taxon>
        <taxon>Oomycota</taxon>
        <taxon>Peronosporomycetes</taxon>
        <taxon>Peronosporales</taxon>
        <taxon>Peronosporaceae</taxon>
        <taxon>Peronosclerospora</taxon>
    </lineage>
</organism>